<accession>A0A8H5ATY1</accession>
<dbReference type="Pfam" id="PF01636">
    <property type="entry name" value="APH"/>
    <property type="match status" value="1"/>
</dbReference>
<dbReference type="PANTHER" id="PTHR21310:SF39">
    <property type="entry name" value="AMINOGLYCOSIDE PHOSPHOTRANSFERASE DOMAIN-CONTAINING PROTEIN"/>
    <property type="match status" value="1"/>
</dbReference>
<evidence type="ECO:0000313" key="3">
    <source>
        <dbReference type="Proteomes" id="UP000567179"/>
    </source>
</evidence>
<organism evidence="2 3">
    <name type="scientific">Psilocybe cf. subviscida</name>
    <dbReference type="NCBI Taxonomy" id="2480587"/>
    <lineage>
        <taxon>Eukaryota</taxon>
        <taxon>Fungi</taxon>
        <taxon>Dikarya</taxon>
        <taxon>Basidiomycota</taxon>
        <taxon>Agaricomycotina</taxon>
        <taxon>Agaricomycetes</taxon>
        <taxon>Agaricomycetidae</taxon>
        <taxon>Agaricales</taxon>
        <taxon>Agaricineae</taxon>
        <taxon>Strophariaceae</taxon>
        <taxon>Psilocybe</taxon>
    </lineage>
</organism>
<dbReference type="InterPro" id="IPR002575">
    <property type="entry name" value="Aminoglycoside_PTrfase"/>
</dbReference>
<evidence type="ECO:0000313" key="2">
    <source>
        <dbReference type="EMBL" id="KAF5310879.1"/>
    </source>
</evidence>
<dbReference type="InterPro" id="IPR051678">
    <property type="entry name" value="AGP_Transferase"/>
</dbReference>
<keyword evidence="3" id="KW-1185">Reference proteome</keyword>
<dbReference type="SUPFAM" id="SSF56112">
    <property type="entry name" value="Protein kinase-like (PK-like)"/>
    <property type="match status" value="1"/>
</dbReference>
<dbReference type="OrthoDB" id="4177236at2759"/>
<feature type="domain" description="Aminoglycoside phosphotransferase" evidence="1">
    <location>
        <begin position="80"/>
        <end position="270"/>
    </location>
</feature>
<dbReference type="EMBL" id="JAACJJ010000057">
    <property type="protein sequence ID" value="KAF5310879.1"/>
    <property type="molecule type" value="Genomic_DNA"/>
</dbReference>
<gene>
    <name evidence="2" type="ORF">D9619_007871</name>
</gene>
<evidence type="ECO:0000259" key="1">
    <source>
        <dbReference type="Pfam" id="PF01636"/>
    </source>
</evidence>
<proteinExistence type="predicted"/>
<dbReference type="AlphaFoldDB" id="A0A8H5ATY1"/>
<dbReference type="Proteomes" id="UP000567179">
    <property type="component" value="Unassembled WGS sequence"/>
</dbReference>
<protein>
    <recommendedName>
        <fullName evidence="1">Aminoglycoside phosphotransferase domain-containing protein</fullName>
    </recommendedName>
</protein>
<dbReference type="InterPro" id="IPR011009">
    <property type="entry name" value="Kinase-like_dom_sf"/>
</dbReference>
<reference evidence="2 3" key="1">
    <citation type="journal article" date="2020" name="ISME J.">
        <title>Uncovering the hidden diversity of litter-decomposition mechanisms in mushroom-forming fungi.</title>
        <authorList>
            <person name="Floudas D."/>
            <person name="Bentzer J."/>
            <person name="Ahren D."/>
            <person name="Johansson T."/>
            <person name="Persson P."/>
            <person name="Tunlid A."/>
        </authorList>
    </citation>
    <scope>NUCLEOTIDE SEQUENCE [LARGE SCALE GENOMIC DNA]</scope>
    <source>
        <strain evidence="2 3">CBS 101986</strain>
    </source>
</reference>
<dbReference type="PANTHER" id="PTHR21310">
    <property type="entry name" value="AMINOGLYCOSIDE PHOSPHOTRANSFERASE-RELATED-RELATED"/>
    <property type="match status" value="1"/>
</dbReference>
<dbReference type="Gene3D" id="3.90.1200.10">
    <property type="match status" value="1"/>
</dbReference>
<comment type="caution">
    <text evidence="2">The sequence shown here is derived from an EMBL/GenBank/DDBJ whole genome shotgun (WGS) entry which is preliminary data.</text>
</comment>
<sequence>MGLILSLFNDQKSGSWQPSSIDTLSDEEIYALIDGIRDEDIIGSRNEDLKDFYRGSIVHRISHDAVVKYGYEFESFTMSYVASRTSIPIPPVRRVLPPRPAGHEFEQWIVMDLIEGETLETAWPTLSWWSRLRVIWYIRRYMRQLHSIPIPYPDQPGPFDVSGKPHECGGLFFTLSGGGPFTSYAEMADWYDRRRFDALVHSFHSNRCGALMQCPKFDRSQPLAVCHMDLHTGNIIIDRNGIPWIIDWGEAGAYPIWFDYVKAAYFTTPWTLWNRSMTFMFGDYRKYLEEYLLRMQVVWDDHVMDFPLDYFSKRGMKVD</sequence>
<name>A0A8H5ATY1_9AGAR</name>